<keyword evidence="5" id="KW-1185">Reference proteome</keyword>
<dbReference type="PANTHER" id="PTHR36766">
    <property type="entry name" value="PLANT BROAD-SPECTRUM MILDEW RESISTANCE PROTEIN RPW8"/>
    <property type="match status" value="1"/>
</dbReference>
<feature type="domain" description="Disease resistance R13L4/SHOC-2-like LRR" evidence="3">
    <location>
        <begin position="150"/>
        <end position="261"/>
    </location>
</feature>
<evidence type="ECO:0000259" key="3">
    <source>
        <dbReference type="Pfam" id="PF23598"/>
    </source>
</evidence>
<organism evidence="4 5">
    <name type="scientific">Castanea mollissima</name>
    <name type="common">Chinese chestnut</name>
    <dbReference type="NCBI Taxonomy" id="60419"/>
    <lineage>
        <taxon>Eukaryota</taxon>
        <taxon>Viridiplantae</taxon>
        <taxon>Streptophyta</taxon>
        <taxon>Embryophyta</taxon>
        <taxon>Tracheophyta</taxon>
        <taxon>Spermatophyta</taxon>
        <taxon>Magnoliopsida</taxon>
        <taxon>eudicotyledons</taxon>
        <taxon>Gunneridae</taxon>
        <taxon>Pentapetalae</taxon>
        <taxon>rosids</taxon>
        <taxon>fabids</taxon>
        <taxon>Fagales</taxon>
        <taxon>Fagaceae</taxon>
        <taxon>Castanea</taxon>
    </lineage>
</organism>
<dbReference type="AlphaFoldDB" id="A0A8J4V6P3"/>
<dbReference type="GO" id="GO:0006952">
    <property type="term" value="P:defense response"/>
    <property type="evidence" value="ECO:0007669"/>
    <property type="project" value="UniProtKB-KW"/>
</dbReference>
<sequence length="287" mass="32525">MLSISTDESFSSPRCNIQAPKVEVLVLNFQTKNYNYSLPEFVDTMDNLKVLIITNYGFFPTELRNFQQLNSLPDLKTIRLEKVSIPSLFKAPVLLKSLKKISLFMCNIGQAFGNCAIKVSDALPNLMEINIDYCNDLVELPAVLCDVILLKTLIITNCHQLSTLPNEVGKLVNLEVLRLRSCTDLSELPESITGLKNLRLLDISDCLSIRHLPKEIGELCKLEEIHMKGCLSLRNKLPPSTTNLEQLKLVICDEERAKFWEPIKEVLTNLEVKVAEKDINLTWLLKP</sequence>
<keyword evidence="1" id="KW-0677">Repeat</keyword>
<evidence type="ECO:0000256" key="1">
    <source>
        <dbReference type="ARBA" id="ARBA00022737"/>
    </source>
</evidence>
<dbReference type="Gene3D" id="3.80.10.10">
    <property type="entry name" value="Ribonuclease Inhibitor"/>
    <property type="match status" value="1"/>
</dbReference>
<dbReference type="InterPro" id="IPR032675">
    <property type="entry name" value="LRR_dom_sf"/>
</dbReference>
<dbReference type="OrthoDB" id="2016095at2759"/>
<proteinExistence type="predicted"/>
<evidence type="ECO:0000256" key="2">
    <source>
        <dbReference type="ARBA" id="ARBA00022821"/>
    </source>
</evidence>
<dbReference type="Pfam" id="PF23598">
    <property type="entry name" value="LRR_14"/>
    <property type="match status" value="1"/>
</dbReference>
<dbReference type="InterPro" id="IPR055414">
    <property type="entry name" value="LRR_R13L4/SHOC2-like"/>
</dbReference>
<dbReference type="EMBL" id="JRKL02012994">
    <property type="protein sequence ID" value="KAF3943285.1"/>
    <property type="molecule type" value="Genomic_DNA"/>
</dbReference>
<dbReference type="Proteomes" id="UP000737018">
    <property type="component" value="Unassembled WGS sequence"/>
</dbReference>
<evidence type="ECO:0000313" key="4">
    <source>
        <dbReference type="EMBL" id="KAF3943285.1"/>
    </source>
</evidence>
<keyword evidence="2" id="KW-0611">Plant defense</keyword>
<dbReference type="SUPFAM" id="SSF52047">
    <property type="entry name" value="RNI-like"/>
    <property type="match status" value="1"/>
</dbReference>
<protein>
    <recommendedName>
        <fullName evidence="3">Disease resistance R13L4/SHOC-2-like LRR domain-containing protein</fullName>
    </recommendedName>
</protein>
<dbReference type="PANTHER" id="PTHR36766:SF3">
    <property type="entry name" value="RPW8 DOMAIN-CONTAINING PROTEIN"/>
    <property type="match status" value="1"/>
</dbReference>
<accession>A0A8J4V6P3</accession>
<gene>
    <name evidence="4" type="ORF">CMV_030141</name>
</gene>
<name>A0A8J4V6P3_9ROSI</name>
<reference evidence="4" key="1">
    <citation type="submission" date="2020-03" db="EMBL/GenBank/DDBJ databases">
        <title>Castanea mollissima Vanexum genome sequencing.</title>
        <authorList>
            <person name="Staton M."/>
        </authorList>
    </citation>
    <scope>NUCLEOTIDE SEQUENCE</scope>
    <source>
        <tissue evidence="4">Leaf</tissue>
    </source>
</reference>
<comment type="caution">
    <text evidence="4">The sequence shown here is derived from an EMBL/GenBank/DDBJ whole genome shotgun (WGS) entry which is preliminary data.</text>
</comment>
<evidence type="ECO:0000313" key="5">
    <source>
        <dbReference type="Proteomes" id="UP000737018"/>
    </source>
</evidence>